<organism evidence="1 2">
    <name type="scientific">Trichinella nativa</name>
    <dbReference type="NCBI Taxonomy" id="6335"/>
    <lineage>
        <taxon>Eukaryota</taxon>
        <taxon>Metazoa</taxon>
        <taxon>Ecdysozoa</taxon>
        <taxon>Nematoda</taxon>
        <taxon>Enoplea</taxon>
        <taxon>Dorylaimia</taxon>
        <taxon>Trichinellida</taxon>
        <taxon>Trichinellidae</taxon>
        <taxon>Trichinella</taxon>
    </lineage>
</organism>
<proteinExistence type="predicted"/>
<reference evidence="1 2" key="1">
    <citation type="submission" date="2015-04" db="EMBL/GenBank/DDBJ databases">
        <title>Draft genome of the roundworm Trichinella nativa.</title>
        <authorList>
            <person name="Mitreva M."/>
        </authorList>
    </citation>
    <scope>NUCLEOTIDE SEQUENCE [LARGE SCALE GENOMIC DNA]</scope>
    <source>
        <strain evidence="1 2">ISS45</strain>
    </source>
</reference>
<dbReference type="EMBL" id="LVZM01003566">
    <property type="protein sequence ID" value="OUC47913.1"/>
    <property type="molecule type" value="Genomic_DNA"/>
</dbReference>
<gene>
    <name evidence="1" type="ORF">D917_01330</name>
</gene>
<accession>A0A1Y3ERZ2</accession>
<protein>
    <submittedName>
        <fullName evidence="1">Uncharacterized protein</fullName>
    </submittedName>
</protein>
<evidence type="ECO:0000313" key="2">
    <source>
        <dbReference type="Proteomes" id="UP000243006"/>
    </source>
</evidence>
<dbReference type="AlphaFoldDB" id="A0A1Y3ERZ2"/>
<evidence type="ECO:0000313" key="1">
    <source>
        <dbReference type="EMBL" id="OUC47913.1"/>
    </source>
</evidence>
<comment type="caution">
    <text evidence="1">The sequence shown here is derived from an EMBL/GenBank/DDBJ whole genome shotgun (WGS) entry which is preliminary data.</text>
</comment>
<sequence>MTEPKKLHFINYTVLRKHLFNANGFHAPSFPSTSGNHNAK</sequence>
<dbReference type="Proteomes" id="UP000243006">
    <property type="component" value="Unassembled WGS sequence"/>
</dbReference>
<name>A0A1Y3ERZ2_9BILA</name>